<sequence>MSTDDRSRVRFVAPAAVMGGGFSTKSFRAALETKPDFIACDAGSTDWGPYYLGTATTWAGYRQTRRDLERMVLGALDVGVPLLIGSAGFTGSDAGLTWFRGIVADILAAHGRTARIATIRTEQPKDWVHGKVRSGQTWGLDGRPDLTGADVDRATRIVAMMGPEPYAEALDAGAQIVLAGRSSDAAIYAAVPLMRGIAPGPAWHMGKTVECGYAIEEPIGAGECIVGEVDDEGFTVRPVGGRSRCTVRSVAAQMLYENATPYLLREPPGTLDTSAARYLQLDEQTVRVVGATFTSEPYSVRLEGVEQLGYRSMCLFGVRDPAVVANVADYTAAITDLVHRTARDRYGLDESAYTFGFRRYGYDAVLGDAEPNAATGYAGCYEIGLVAEAVAADQEIAHEIVSGAMPFFMHGVRVPGVANSANGALAYAPSVVNVGPVFNWSVWHAAALDHPMEPFTLEVADSAAVKELVSS</sequence>
<feature type="domain" description="Acyclic terpene utilisation N-terminal" evidence="1">
    <location>
        <begin position="103"/>
        <end position="413"/>
    </location>
</feature>
<dbReference type="Pfam" id="PF07287">
    <property type="entry name" value="AtuA"/>
    <property type="match status" value="1"/>
</dbReference>
<organism evidence="2 3">
    <name type="scientific">Micromonospora craniellae</name>
    <dbReference type="NCBI Taxonomy" id="2294034"/>
    <lineage>
        <taxon>Bacteria</taxon>
        <taxon>Bacillati</taxon>
        <taxon>Actinomycetota</taxon>
        <taxon>Actinomycetes</taxon>
        <taxon>Micromonosporales</taxon>
        <taxon>Micromonosporaceae</taxon>
        <taxon>Micromonospora</taxon>
    </lineage>
</organism>
<comment type="caution">
    <text evidence="2">The sequence shown here is derived from an EMBL/GenBank/DDBJ whole genome shotgun (WGS) entry which is preliminary data.</text>
</comment>
<evidence type="ECO:0000259" key="1">
    <source>
        <dbReference type="Pfam" id="PF07287"/>
    </source>
</evidence>
<gene>
    <name evidence="2" type="ORF">D0Q02_05245</name>
</gene>
<reference evidence="2 3" key="1">
    <citation type="submission" date="2018-08" db="EMBL/GenBank/DDBJ databases">
        <title>Verrucosispora craniellae sp. nov., isolated from a marine sponge in the South China Sea.</title>
        <authorList>
            <person name="Li L."/>
            <person name="Lin H.W."/>
        </authorList>
    </citation>
    <scope>NUCLEOTIDE SEQUENCE [LARGE SCALE GENOMIC DNA]</scope>
    <source>
        <strain evidence="2 3">LHW63014</strain>
    </source>
</reference>
<keyword evidence="3" id="KW-1185">Reference proteome</keyword>
<evidence type="ECO:0000313" key="3">
    <source>
        <dbReference type="Proteomes" id="UP000262621"/>
    </source>
</evidence>
<dbReference type="AlphaFoldDB" id="A0A372G2X6"/>
<dbReference type="Proteomes" id="UP000262621">
    <property type="component" value="Unassembled WGS sequence"/>
</dbReference>
<dbReference type="OrthoDB" id="3756063at2"/>
<dbReference type="EMBL" id="QVFU01000003">
    <property type="protein sequence ID" value="RFS47407.1"/>
    <property type="molecule type" value="Genomic_DNA"/>
</dbReference>
<dbReference type="InterPro" id="IPR010839">
    <property type="entry name" value="AtuA_N"/>
</dbReference>
<accession>A0A372G2X6</accession>
<name>A0A372G2X6_9ACTN</name>
<protein>
    <submittedName>
        <fullName evidence="2">Acyclic terpene utilization AtuA family protein</fullName>
    </submittedName>
</protein>
<dbReference type="RefSeq" id="WP_117226846.1">
    <property type="nucleotide sequence ID" value="NZ_CP061725.1"/>
</dbReference>
<evidence type="ECO:0000313" key="2">
    <source>
        <dbReference type="EMBL" id="RFS47407.1"/>
    </source>
</evidence>
<proteinExistence type="predicted"/>